<dbReference type="EnsemblPlants" id="Solyc08g075032.1.1">
    <property type="protein sequence ID" value="Solyc08g075032.1.1"/>
    <property type="gene ID" value="Solyc08g075032.1"/>
</dbReference>
<proteinExistence type="predicted"/>
<dbReference type="InParanoid" id="A0A3Q7ILY4"/>
<reference evidence="1" key="2">
    <citation type="submission" date="2019-01" db="UniProtKB">
        <authorList>
            <consortium name="EnsemblPlants"/>
        </authorList>
    </citation>
    <scope>IDENTIFICATION</scope>
    <source>
        <strain evidence="1">cv. Heinz 1706</strain>
    </source>
</reference>
<evidence type="ECO:0000313" key="1">
    <source>
        <dbReference type="EnsemblPlants" id="Solyc08g075032.1.1"/>
    </source>
</evidence>
<accession>A0A3Q7ILY4</accession>
<reference evidence="1" key="1">
    <citation type="journal article" date="2012" name="Nature">
        <title>The tomato genome sequence provides insights into fleshy fruit evolution.</title>
        <authorList>
            <consortium name="Tomato Genome Consortium"/>
        </authorList>
    </citation>
    <scope>NUCLEOTIDE SEQUENCE [LARGE SCALE GENOMIC DNA]</scope>
    <source>
        <strain evidence="1">cv. Heinz 1706</strain>
    </source>
</reference>
<sequence>MNRHNTSPSPYSNYETLPIPTILRGDCQPILESFVKNKIVPSFGCGIPFRRLSRGSSVLSVMKFIPRLARQSSFAAFDKVENSQEVQTQNLG</sequence>
<name>A0A3Q7ILY4_SOLLC</name>
<protein>
    <submittedName>
        <fullName evidence="1">Uncharacterized protein</fullName>
    </submittedName>
</protein>
<organism evidence="1">
    <name type="scientific">Solanum lycopersicum</name>
    <name type="common">Tomato</name>
    <name type="synonym">Lycopersicon esculentum</name>
    <dbReference type="NCBI Taxonomy" id="4081"/>
    <lineage>
        <taxon>Eukaryota</taxon>
        <taxon>Viridiplantae</taxon>
        <taxon>Streptophyta</taxon>
        <taxon>Embryophyta</taxon>
        <taxon>Tracheophyta</taxon>
        <taxon>Spermatophyta</taxon>
        <taxon>Magnoliopsida</taxon>
        <taxon>eudicotyledons</taxon>
        <taxon>Gunneridae</taxon>
        <taxon>Pentapetalae</taxon>
        <taxon>asterids</taxon>
        <taxon>lamiids</taxon>
        <taxon>Solanales</taxon>
        <taxon>Solanaceae</taxon>
        <taxon>Solanoideae</taxon>
        <taxon>Solaneae</taxon>
        <taxon>Solanum</taxon>
        <taxon>Solanum subgen. Lycopersicon</taxon>
    </lineage>
</organism>
<keyword evidence="2" id="KW-1185">Reference proteome</keyword>
<dbReference type="AlphaFoldDB" id="A0A3Q7ILY4"/>
<dbReference type="Proteomes" id="UP000004994">
    <property type="component" value="Chromosome 8"/>
</dbReference>
<dbReference type="Gramene" id="Solyc08g075032.1.1">
    <property type="protein sequence ID" value="Solyc08g075032.1.1"/>
    <property type="gene ID" value="Solyc08g075032.1"/>
</dbReference>
<evidence type="ECO:0000313" key="2">
    <source>
        <dbReference type="Proteomes" id="UP000004994"/>
    </source>
</evidence>